<feature type="transmembrane region" description="Helical" evidence="8">
    <location>
        <begin position="70"/>
        <end position="90"/>
    </location>
</feature>
<evidence type="ECO:0000256" key="7">
    <source>
        <dbReference type="ARBA" id="ARBA00023136"/>
    </source>
</evidence>
<dbReference type="GO" id="GO:0140359">
    <property type="term" value="F:ABC-type transporter activity"/>
    <property type="evidence" value="ECO:0007669"/>
    <property type="project" value="InterPro"/>
</dbReference>
<dbReference type="PATRIC" id="fig|66851.6.peg.2116"/>
<name>A0A165Z3W5_METOA</name>
<dbReference type="InterPro" id="IPR013525">
    <property type="entry name" value="ABC2_TM"/>
</dbReference>
<comment type="subcellular location">
    <subcellularLocation>
        <location evidence="1">Cell inner membrane</location>
        <topology evidence="1">Multi-pass membrane protein</topology>
    </subcellularLocation>
</comment>
<feature type="transmembrane region" description="Helical" evidence="8">
    <location>
        <begin position="181"/>
        <end position="199"/>
    </location>
</feature>
<dbReference type="EMBL" id="LWMU01000125">
    <property type="protein sequence ID" value="KZX10216.1"/>
    <property type="molecule type" value="Genomic_DNA"/>
</dbReference>
<keyword evidence="5 8" id="KW-0812">Transmembrane</keyword>
<keyword evidence="6 8" id="KW-1133">Transmembrane helix</keyword>
<feature type="transmembrane region" description="Helical" evidence="8">
    <location>
        <begin position="38"/>
        <end position="64"/>
    </location>
</feature>
<gene>
    <name evidence="10" type="primary">kpsM_2</name>
    <name evidence="10" type="ORF">MBORA_19310</name>
</gene>
<dbReference type="STRING" id="66851.MBORA_19310"/>
<evidence type="ECO:0000256" key="1">
    <source>
        <dbReference type="ARBA" id="ARBA00004429"/>
    </source>
</evidence>
<organism evidence="10 11">
    <name type="scientific">Methanobrevibacter oralis</name>
    <dbReference type="NCBI Taxonomy" id="66851"/>
    <lineage>
        <taxon>Archaea</taxon>
        <taxon>Methanobacteriati</taxon>
        <taxon>Methanobacteriota</taxon>
        <taxon>Methanomada group</taxon>
        <taxon>Methanobacteria</taxon>
        <taxon>Methanobacteriales</taxon>
        <taxon>Methanobacteriaceae</taxon>
        <taxon>Methanobrevibacter</taxon>
    </lineage>
</organism>
<protein>
    <submittedName>
        <fullName evidence="10">Polysialic acid transport protein KpsM</fullName>
    </submittedName>
</protein>
<feature type="transmembrane region" description="Helical" evidence="8">
    <location>
        <begin position="237"/>
        <end position="255"/>
    </location>
</feature>
<keyword evidence="3" id="KW-1003">Cell membrane</keyword>
<dbReference type="Proteomes" id="UP000077428">
    <property type="component" value="Unassembled WGS sequence"/>
</dbReference>
<accession>A0A165Z3W5</accession>
<evidence type="ECO:0000256" key="6">
    <source>
        <dbReference type="ARBA" id="ARBA00022989"/>
    </source>
</evidence>
<keyword evidence="2" id="KW-0813">Transport</keyword>
<keyword evidence="7 8" id="KW-0472">Membrane</keyword>
<evidence type="ECO:0000256" key="5">
    <source>
        <dbReference type="ARBA" id="ARBA00022692"/>
    </source>
</evidence>
<evidence type="ECO:0000256" key="8">
    <source>
        <dbReference type="SAM" id="Phobius"/>
    </source>
</evidence>
<dbReference type="PANTHER" id="PTHR30413">
    <property type="entry name" value="INNER MEMBRANE TRANSPORT PERMEASE"/>
    <property type="match status" value="1"/>
</dbReference>
<feature type="transmembrane region" description="Helical" evidence="8">
    <location>
        <begin position="149"/>
        <end position="174"/>
    </location>
</feature>
<evidence type="ECO:0000313" key="10">
    <source>
        <dbReference type="EMBL" id="KZX10216.1"/>
    </source>
</evidence>
<keyword evidence="11" id="KW-1185">Reference proteome</keyword>
<dbReference type="PANTHER" id="PTHR30413:SF8">
    <property type="entry name" value="TRANSPORT PERMEASE PROTEIN"/>
    <property type="match status" value="1"/>
</dbReference>
<dbReference type="InterPro" id="IPR000412">
    <property type="entry name" value="ABC_2_transport"/>
</dbReference>
<feature type="domain" description="ABC transmembrane type-2" evidence="9">
    <location>
        <begin position="39"/>
        <end position="258"/>
    </location>
</feature>
<keyword evidence="4" id="KW-0997">Cell inner membrane</keyword>
<dbReference type="PROSITE" id="PS51012">
    <property type="entry name" value="ABC_TM2"/>
    <property type="match status" value="1"/>
</dbReference>
<feature type="transmembrane region" description="Helical" evidence="8">
    <location>
        <begin position="111"/>
        <end position="137"/>
    </location>
</feature>
<sequence length="266" mass="30694">MFIKECNVVFMSIANSNNIFLLQEIVKKNFSSKYKDSVLGIFWSILKPLLIMIVFTIIFSTLFGRSIENFPVYFLSARCLFDFFNSAIAASMNSIKGNQNILKRTAAPKHIFILGSIISEFINFFITLIILVGVMIVTHAPFYFNTIPYAFIPVLALTMMIIGIGFVVAILCVYYSDIQHLWGVISLVLMYSSAMFYPMDIIPEPYYSYMILNPLFWVIDQFRHFVIWGTIPNTLNIINLLLFSLIILVFGVIIYKKYEDMVSKRF</sequence>
<dbReference type="AlphaFoldDB" id="A0A165Z3W5"/>
<comment type="caution">
    <text evidence="10">The sequence shown here is derived from an EMBL/GenBank/DDBJ whole genome shotgun (WGS) entry which is preliminary data.</text>
</comment>
<evidence type="ECO:0000256" key="2">
    <source>
        <dbReference type="ARBA" id="ARBA00022448"/>
    </source>
</evidence>
<dbReference type="Pfam" id="PF01061">
    <property type="entry name" value="ABC2_membrane"/>
    <property type="match status" value="1"/>
</dbReference>
<dbReference type="PRINTS" id="PR00164">
    <property type="entry name" value="ABC2TRNSPORT"/>
</dbReference>
<reference evidence="11" key="1">
    <citation type="journal article" date="2016" name="Genome Announc.">
        <title>Draft Genome Sequences of Methanobrevibacter curvatus DSM11111, Methanobrevibacter cuticularis DSM11139, Methanobrevibacter filiformis DSM11501, and Methanobrevibacter oralis DSM7256.</title>
        <authorList>
            <person name="Poehlein A."/>
            <person name="Seedorf H."/>
        </authorList>
    </citation>
    <scope>NUCLEOTIDE SEQUENCE [LARGE SCALE GENOMIC DNA]</scope>
    <source>
        <strain evidence="11">DSM 7256 / JCM 30027 / ZR</strain>
    </source>
</reference>
<evidence type="ECO:0000313" key="11">
    <source>
        <dbReference type="Proteomes" id="UP000077428"/>
    </source>
</evidence>
<dbReference type="InterPro" id="IPR047817">
    <property type="entry name" value="ABC2_TM_bact-type"/>
</dbReference>
<evidence type="ECO:0000256" key="3">
    <source>
        <dbReference type="ARBA" id="ARBA00022475"/>
    </source>
</evidence>
<evidence type="ECO:0000259" key="9">
    <source>
        <dbReference type="PROSITE" id="PS51012"/>
    </source>
</evidence>
<dbReference type="GO" id="GO:0015920">
    <property type="term" value="P:lipopolysaccharide transport"/>
    <property type="evidence" value="ECO:0007669"/>
    <property type="project" value="TreeGrafter"/>
</dbReference>
<dbReference type="GO" id="GO:0043190">
    <property type="term" value="C:ATP-binding cassette (ABC) transporter complex"/>
    <property type="evidence" value="ECO:0007669"/>
    <property type="project" value="InterPro"/>
</dbReference>
<proteinExistence type="predicted"/>
<evidence type="ECO:0000256" key="4">
    <source>
        <dbReference type="ARBA" id="ARBA00022519"/>
    </source>
</evidence>